<comment type="caution">
    <text evidence="4">The sequence shown here is derived from an EMBL/GenBank/DDBJ whole genome shotgun (WGS) entry which is preliminary data.</text>
</comment>
<dbReference type="InterPro" id="IPR037185">
    <property type="entry name" value="EmrE-like"/>
</dbReference>
<feature type="transmembrane region" description="Helical" evidence="2">
    <location>
        <begin position="272"/>
        <end position="288"/>
    </location>
</feature>
<dbReference type="AlphaFoldDB" id="A0A926HUW6"/>
<dbReference type="InterPro" id="IPR052756">
    <property type="entry name" value="Alkyne_AA_exporter"/>
</dbReference>
<dbReference type="InterPro" id="IPR000620">
    <property type="entry name" value="EamA_dom"/>
</dbReference>
<keyword evidence="5" id="KW-1185">Reference proteome</keyword>
<feature type="transmembrane region" description="Helical" evidence="2">
    <location>
        <begin position="124"/>
        <end position="143"/>
    </location>
</feature>
<evidence type="ECO:0000259" key="3">
    <source>
        <dbReference type="Pfam" id="PF00892"/>
    </source>
</evidence>
<feature type="transmembrane region" description="Helical" evidence="2">
    <location>
        <begin position="149"/>
        <end position="168"/>
    </location>
</feature>
<feature type="transmembrane region" description="Helical" evidence="2">
    <location>
        <begin position="12"/>
        <end position="32"/>
    </location>
</feature>
<feature type="transmembrane region" description="Helical" evidence="2">
    <location>
        <begin position="214"/>
        <end position="235"/>
    </location>
</feature>
<dbReference type="Pfam" id="PF00892">
    <property type="entry name" value="EamA"/>
    <property type="match status" value="2"/>
</dbReference>
<keyword evidence="2" id="KW-0812">Transmembrane</keyword>
<feature type="domain" description="EamA" evidence="3">
    <location>
        <begin position="10"/>
        <end position="141"/>
    </location>
</feature>
<accession>A0A926HUW6</accession>
<organism evidence="4 5">
    <name type="scientific">Guopingia tenuis</name>
    <dbReference type="NCBI Taxonomy" id="2763656"/>
    <lineage>
        <taxon>Bacteria</taxon>
        <taxon>Bacillati</taxon>
        <taxon>Bacillota</taxon>
        <taxon>Clostridia</taxon>
        <taxon>Christensenellales</taxon>
        <taxon>Christensenellaceae</taxon>
        <taxon>Guopingia</taxon>
    </lineage>
</organism>
<dbReference type="RefSeq" id="WP_249279280.1">
    <property type="nucleotide sequence ID" value="NZ_JACRSS010000001.1"/>
</dbReference>
<gene>
    <name evidence="4" type="ORF">H8693_00165</name>
</gene>
<dbReference type="PANTHER" id="PTHR12715">
    <property type="entry name" value="TRANSPORTER, DRUG/METABOLITE EXPORTER FAMILY"/>
    <property type="match status" value="1"/>
</dbReference>
<protein>
    <submittedName>
        <fullName evidence="4">EamA family transporter</fullName>
    </submittedName>
</protein>
<feature type="transmembrane region" description="Helical" evidence="2">
    <location>
        <begin position="38"/>
        <end position="58"/>
    </location>
</feature>
<keyword evidence="2" id="KW-0472">Membrane</keyword>
<evidence type="ECO:0000256" key="1">
    <source>
        <dbReference type="ARBA" id="ARBA00007362"/>
    </source>
</evidence>
<comment type="similarity">
    <text evidence="1">Belongs to the EamA transporter family.</text>
</comment>
<evidence type="ECO:0000313" key="5">
    <source>
        <dbReference type="Proteomes" id="UP000617951"/>
    </source>
</evidence>
<feature type="transmembrane region" description="Helical" evidence="2">
    <location>
        <begin position="95"/>
        <end position="117"/>
    </location>
</feature>
<evidence type="ECO:0000256" key="2">
    <source>
        <dbReference type="SAM" id="Phobius"/>
    </source>
</evidence>
<dbReference type="SUPFAM" id="SSF103481">
    <property type="entry name" value="Multidrug resistance efflux transporter EmrE"/>
    <property type="match status" value="2"/>
</dbReference>
<feature type="domain" description="EamA" evidence="3">
    <location>
        <begin position="151"/>
        <end position="286"/>
    </location>
</feature>
<name>A0A926HUW6_9FIRM</name>
<reference evidence="4" key="1">
    <citation type="submission" date="2020-08" db="EMBL/GenBank/DDBJ databases">
        <title>Genome public.</title>
        <authorList>
            <person name="Liu C."/>
            <person name="Sun Q."/>
        </authorList>
    </citation>
    <scope>NUCLEOTIDE SEQUENCE</scope>
    <source>
        <strain evidence="4">NSJ-63</strain>
    </source>
</reference>
<sequence>MSTQNKDWLCHILASITIVLWASSYVLTPYALQSYSPTALSLLRYMFGAAALVIFGCIKRIGLPKLRDVPKFFLAGALGITVYMVAYNIGAQTLSGTTCSVVLAMNPVFTAILSHFLFREKIRFLGWVSIAIGFGGILILTLWNGALSINIGILWVLASAMLFSGYNITQRQYSKDYTPLSTAIYSIVAGAIMLFVFLPELLPQLQAAPMEHTMIAAYLGLVPTAVGFVLWTLALSMASKTTIVSNYMFATPLVSMVLNLLIAGTWPDTSTYVGGAVIILSLILFSVFNKKAQPLPQVVSPKEK</sequence>
<proteinExistence type="inferred from homology"/>
<dbReference type="PANTHER" id="PTHR12715:SF4">
    <property type="entry name" value="EAMA DOMAIN-CONTAINING PROTEIN"/>
    <property type="match status" value="1"/>
</dbReference>
<evidence type="ECO:0000313" key="4">
    <source>
        <dbReference type="EMBL" id="MBC8537349.1"/>
    </source>
</evidence>
<feature type="transmembrane region" description="Helical" evidence="2">
    <location>
        <begin position="180"/>
        <end position="202"/>
    </location>
</feature>
<keyword evidence="2" id="KW-1133">Transmembrane helix</keyword>
<feature type="transmembrane region" description="Helical" evidence="2">
    <location>
        <begin position="247"/>
        <end position="266"/>
    </location>
</feature>
<dbReference type="EMBL" id="JACRSS010000001">
    <property type="protein sequence ID" value="MBC8537349.1"/>
    <property type="molecule type" value="Genomic_DNA"/>
</dbReference>
<dbReference type="Proteomes" id="UP000617951">
    <property type="component" value="Unassembled WGS sequence"/>
</dbReference>
<dbReference type="GO" id="GO:0016020">
    <property type="term" value="C:membrane"/>
    <property type="evidence" value="ECO:0007669"/>
    <property type="project" value="InterPro"/>
</dbReference>
<feature type="transmembrane region" description="Helical" evidence="2">
    <location>
        <begin position="70"/>
        <end position="89"/>
    </location>
</feature>